<evidence type="ECO:0000313" key="2">
    <source>
        <dbReference type="EMBL" id="VAX03186.1"/>
    </source>
</evidence>
<dbReference type="InterPro" id="IPR013976">
    <property type="entry name" value="HDOD"/>
</dbReference>
<reference evidence="2" key="1">
    <citation type="submission" date="2018-06" db="EMBL/GenBank/DDBJ databases">
        <authorList>
            <person name="Zhirakovskaya E."/>
        </authorList>
    </citation>
    <scope>NUCLEOTIDE SEQUENCE</scope>
</reference>
<dbReference type="Pfam" id="PF08668">
    <property type="entry name" value="HDOD"/>
    <property type="match status" value="1"/>
</dbReference>
<dbReference type="SUPFAM" id="SSF109604">
    <property type="entry name" value="HD-domain/PDEase-like"/>
    <property type="match status" value="1"/>
</dbReference>
<feature type="domain" description="HDOD" evidence="1">
    <location>
        <begin position="13"/>
        <end position="62"/>
    </location>
</feature>
<dbReference type="AlphaFoldDB" id="A0A3B1ABT9"/>
<proteinExistence type="predicted"/>
<accession>A0A3B1ABT9</accession>
<sequence>MSQQVVAIDELEIPQASAQAAQVLEMLAEADPDFNALEEALMSDPVQAAGLLRYANSPLCSFDFPGFFLCH</sequence>
<dbReference type="EMBL" id="UOFU01000315">
    <property type="protein sequence ID" value="VAX03186.1"/>
    <property type="molecule type" value="Genomic_DNA"/>
</dbReference>
<name>A0A3B1ABT9_9ZZZZ</name>
<dbReference type="Gene3D" id="1.10.3210.10">
    <property type="entry name" value="Hypothetical protein af1432"/>
    <property type="match status" value="1"/>
</dbReference>
<evidence type="ECO:0000259" key="1">
    <source>
        <dbReference type="Pfam" id="PF08668"/>
    </source>
</evidence>
<gene>
    <name evidence="2" type="ORF">MNBD_GAMMA20-483</name>
</gene>
<protein>
    <recommendedName>
        <fullName evidence="1">HDOD domain-containing protein</fullName>
    </recommendedName>
</protein>
<organism evidence="2">
    <name type="scientific">hydrothermal vent metagenome</name>
    <dbReference type="NCBI Taxonomy" id="652676"/>
    <lineage>
        <taxon>unclassified sequences</taxon>
        <taxon>metagenomes</taxon>
        <taxon>ecological metagenomes</taxon>
    </lineage>
</organism>